<dbReference type="OrthoDB" id="7026155at2"/>
<feature type="domain" description="ABC transmembrane type-1" evidence="12">
    <location>
        <begin position="19"/>
        <end position="208"/>
    </location>
</feature>
<reference evidence="14 15" key="2">
    <citation type="submission" date="2017-05" db="EMBL/GenBank/DDBJ databases">
        <title>Complete and WGS of Bordetella genogroups.</title>
        <authorList>
            <person name="Spilker T."/>
            <person name="Lipuma J."/>
        </authorList>
    </citation>
    <scope>NUCLEOTIDE SEQUENCE [LARGE SCALE GENOMIC DNA]</scope>
    <source>
        <strain evidence="14 15">AU9795</strain>
    </source>
</reference>
<feature type="transmembrane region" description="Helical" evidence="11">
    <location>
        <begin position="20"/>
        <end position="40"/>
    </location>
</feature>
<evidence type="ECO:0000256" key="3">
    <source>
        <dbReference type="ARBA" id="ARBA00010072"/>
    </source>
</evidence>
<gene>
    <name evidence="14" type="ORF">CAL27_14140</name>
    <name evidence="13" type="ORF">CEG14_08835</name>
</gene>
<dbReference type="GO" id="GO:0022857">
    <property type="term" value="F:transmembrane transporter activity"/>
    <property type="evidence" value="ECO:0007669"/>
    <property type="project" value="InterPro"/>
</dbReference>
<dbReference type="Pfam" id="PF00528">
    <property type="entry name" value="BPD_transp_1"/>
    <property type="match status" value="1"/>
</dbReference>
<evidence type="ECO:0000256" key="8">
    <source>
        <dbReference type="ARBA" id="ARBA00022970"/>
    </source>
</evidence>
<dbReference type="NCBIfam" id="TIGR01726">
    <property type="entry name" value="HEQRo_perm_3TM"/>
    <property type="match status" value="1"/>
</dbReference>
<evidence type="ECO:0000256" key="5">
    <source>
        <dbReference type="ARBA" id="ARBA00022448"/>
    </source>
</evidence>
<dbReference type="InterPro" id="IPR043429">
    <property type="entry name" value="ArtM/GltK/GlnP/TcyL/YhdX-like"/>
</dbReference>
<evidence type="ECO:0000256" key="7">
    <source>
        <dbReference type="ARBA" id="ARBA00022692"/>
    </source>
</evidence>
<dbReference type="GO" id="GO:0006865">
    <property type="term" value="P:amino acid transport"/>
    <property type="evidence" value="ECO:0007669"/>
    <property type="project" value="UniProtKB-KW"/>
</dbReference>
<sequence>MNLDFSPVFADFDALLRGAAVTVELTACALLLGCLIGLLVGIGRLHPERRVVYNLCSLYLLMFRGTPLLVQLFIWFFGLPEFGILLPAFACGVLGLGMYSGAYVSEIVRGAIQSVDRGQTEAARSLGMSSGQAMRIIILPQAVVRMIPPLGNEFIALIKNSALVSLLTIHDLMHEGQKIISVSYRSLETYLVIALIYLVLTTVTTTILRRIEQRLRAGGMVQ</sequence>
<evidence type="ECO:0000256" key="6">
    <source>
        <dbReference type="ARBA" id="ARBA00022475"/>
    </source>
</evidence>
<dbReference type="SUPFAM" id="SSF161098">
    <property type="entry name" value="MetI-like"/>
    <property type="match status" value="1"/>
</dbReference>
<evidence type="ECO:0000256" key="2">
    <source>
        <dbReference type="ARBA" id="ARBA00004429"/>
    </source>
</evidence>
<dbReference type="EMBL" id="NEVR01000003">
    <property type="protein sequence ID" value="OZI63745.1"/>
    <property type="molecule type" value="Genomic_DNA"/>
</dbReference>
<feature type="transmembrane region" description="Helical" evidence="11">
    <location>
        <begin position="190"/>
        <end position="208"/>
    </location>
</feature>
<dbReference type="InterPro" id="IPR035906">
    <property type="entry name" value="MetI-like_sf"/>
</dbReference>
<dbReference type="GO" id="GO:0043190">
    <property type="term" value="C:ATP-binding cassette (ABC) transporter complex"/>
    <property type="evidence" value="ECO:0007669"/>
    <property type="project" value="InterPro"/>
</dbReference>
<keyword evidence="8" id="KW-0029">Amino-acid transport</keyword>
<reference evidence="13 16" key="1">
    <citation type="submission" date="2017-05" db="EMBL/GenBank/DDBJ databases">
        <title>Complete and WGS of Bordetella genogroups.</title>
        <authorList>
            <person name="Spilker T."/>
            <person name="LiPuma J."/>
        </authorList>
    </citation>
    <scope>NUCLEOTIDE SEQUENCE [LARGE SCALE GENOMIC DNA]</scope>
    <source>
        <strain evidence="13 16">AU17610</strain>
    </source>
</reference>
<keyword evidence="10 11" id="KW-0472">Membrane</keyword>
<dbReference type="InterPro" id="IPR000515">
    <property type="entry name" value="MetI-like"/>
</dbReference>
<dbReference type="FunFam" id="1.10.3720.10:FF:000033">
    <property type="entry name" value="Polar amino acid ABC transporter permease"/>
    <property type="match status" value="1"/>
</dbReference>
<feature type="transmembrane region" description="Helical" evidence="11">
    <location>
        <begin position="84"/>
        <end position="104"/>
    </location>
</feature>
<comment type="similarity">
    <text evidence="3">Belongs to the binding-protein-dependent transport system permease family. HisMQ subfamily.</text>
</comment>
<keyword evidence="7 11" id="KW-0812">Transmembrane</keyword>
<dbReference type="InterPro" id="IPR010065">
    <property type="entry name" value="AA_ABC_transptr_permease_3TM"/>
</dbReference>
<dbReference type="Proteomes" id="UP000216354">
    <property type="component" value="Unassembled WGS sequence"/>
</dbReference>
<dbReference type="Gene3D" id="1.10.3720.10">
    <property type="entry name" value="MetI-like"/>
    <property type="match status" value="1"/>
</dbReference>
<accession>A0A261SE01</accession>
<dbReference type="PANTHER" id="PTHR30614:SF20">
    <property type="entry name" value="GLUTAMINE TRANSPORT SYSTEM PERMEASE PROTEIN GLNP"/>
    <property type="match status" value="1"/>
</dbReference>
<dbReference type="AlphaFoldDB" id="A0A261SE01"/>
<proteinExistence type="inferred from homology"/>
<dbReference type="PROSITE" id="PS50928">
    <property type="entry name" value="ABC_TM1"/>
    <property type="match status" value="1"/>
</dbReference>
<evidence type="ECO:0000259" key="12">
    <source>
        <dbReference type="PROSITE" id="PS50928"/>
    </source>
</evidence>
<keyword evidence="6" id="KW-1003">Cell membrane</keyword>
<evidence type="ECO:0000256" key="9">
    <source>
        <dbReference type="ARBA" id="ARBA00022989"/>
    </source>
</evidence>
<evidence type="ECO:0000256" key="10">
    <source>
        <dbReference type="ARBA" id="ARBA00023136"/>
    </source>
</evidence>
<evidence type="ECO:0000256" key="11">
    <source>
        <dbReference type="RuleBase" id="RU363032"/>
    </source>
</evidence>
<dbReference type="CDD" id="cd06261">
    <property type="entry name" value="TM_PBP2"/>
    <property type="match status" value="1"/>
</dbReference>
<keyword evidence="15" id="KW-1185">Reference proteome</keyword>
<evidence type="ECO:0000256" key="4">
    <source>
        <dbReference type="ARBA" id="ARBA00016506"/>
    </source>
</evidence>
<protein>
    <recommendedName>
        <fullName evidence="4">Putative glutamine transport system permease protein GlnP</fullName>
    </recommendedName>
</protein>
<comment type="subcellular location">
    <subcellularLocation>
        <location evidence="2">Cell inner membrane</location>
        <topology evidence="2">Multi-pass membrane protein</topology>
    </subcellularLocation>
    <subcellularLocation>
        <location evidence="11">Cell membrane</location>
        <topology evidence="11">Multi-pass membrane protein</topology>
    </subcellularLocation>
</comment>
<evidence type="ECO:0000313" key="15">
    <source>
        <dbReference type="Proteomes" id="UP000216354"/>
    </source>
</evidence>
<comment type="function">
    <text evidence="1">Part of the binding-protein-dependent transport system for glutamine; probably responsible for the translocation of the substrate across the membrane.</text>
</comment>
<dbReference type="RefSeq" id="WP_094826012.1">
    <property type="nucleotide sequence ID" value="NZ_NEVL01000003.1"/>
</dbReference>
<evidence type="ECO:0000313" key="16">
    <source>
        <dbReference type="Proteomes" id="UP000217005"/>
    </source>
</evidence>
<dbReference type="EMBL" id="NEVL01000003">
    <property type="protein sequence ID" value="OZI35202.1"/>
    <property type="molecule type" value="Genomic_DNA"/>
</dbReference>
<evidence type="ECO:0000313" key="14">
    <source>
        <dbReference type="EMBL" id="OZI63745.1"/>
    </source>
</evidence>
<feature type="transmembrane region" description="Helical" evidence="11">
    <location>
        <begin position="52"/>
        <end position="78"/>
    </location>
</feature>
<dbReference type="PANTHER" id="PTHR30614">
    <property type="entry name" value="MEMBRANE COMPONENT OF AMINO ACID ABC TRANSPORTER"/>
    <property type="match status" value="1"/>
</dbReference>
<evidence type="ECO:0000313" key="13">
    <source>
        <dbReference type="EMBL" id="OZI35202.1"/>
    </source>
</evidence>
<comment type="caution">
    <text evidence="13">The sequence shown here is derived from an EMBL/GenBank/DDBJ whole genome shotgun (WGS) entry which is preliminary data.</text>
</comment>
<keyword evidence="9 11" id="KW-1133">Transmembrane helix</keyword>
<evidence type="ECO:0000256" key="1">
    <source>
        <dbReference type="ARBA" id="ARBA00003159"/>
    </source>
</evidence>
<name>A0A261SE01_9BORD</name>
<keyword evidence="5 11" id="KW-0813">Transport</keyword>
<dbReference type="Proteomes" id="UP000217005">
    <property type="component" value="Unassembled WGS sequence"/>
</dbReference>
<organism evidence="13 16">
    <name type="scientific">Bordetella genomosp. 1</name>
    <dbReference type="NCBI Taxonomy" id="1395607"/>
    <lineage>
        <taxon>Bacteria</taxon>
        <taxon>Pseudomonadati</taxon>
        <taxon>Pseudomonadota</taxon>
        <taxon>Betaproteobacteria</taxon>
        <taxon>Burkholderiales</taxon>
        <taxon>Alcaligenaceae</taxon>
        <taxon>Bordetella</taxon>
    </lineage>
</organism>